<sequence>MSVIMERNSIILFVTVFCKIRAISAIDIVFLIKGAILKVNIRLYRSNQYENKKFISKNFKTLPGSVPKTIKVANASGITVFLHLIIQA</sequence>
<comment type="caution">
    <text evidence="1">The sequence shown here is derived from an EMBL/GenBank/DDBJ whole genome shotgun (WGS) entry which is preliminary data.</text>
</comment>
<dbReference type="EMBL" id="ACIL03000014">
    <property type="protein sequence ID" value="ESL02633.1"/>
    <property type="molecule type" value="Genomic_DNA"/>
</dbReference>
<gene>
    <name evidence="1" type="ORF">GCWU0000282_002225</name>
</gene>
<dbReference type="HOGENOM" id="CLU_2463414_0_0_9"/>
<name>V2Y0Z5_9FIRM</name>
<dbReference type="Proteomes" id="UP000018227">
    <property type="component" value="Unassembled WGS sequence"/>
</dbReference>
<dbReference type="AlphaFoldDB" id="V2Y0Z5"/>
<accession>V2Y0Z5</accession>
<protein>
    <submittedName>
        <fullName evidence="1">Uncharacterized protein</fullName>
    </submittedName>
</protein>
<proteinExistence type="predicted"/>
<evidence type="ECO:0000313" key="2">
    <source>
        <dbReference type="Proteomes" id="UP000018227"/>
    </source>
</evidence>
<organism evidence="1 2">
    <name type="scientific">Catonella morbi ATCC 51271</name>
    <dbReference type="NCBI Taxonomy" id="592026"/>
    <lineage>
        <taxon>Bacteria</taxon>
        <taxon>Bacillati</taxon>
        <taxon>Bacillota</taxon>
        <taxon>Clostridia</taxon>
        <taxon>Lachnospirales</taxon>
        <taxon>Lachnospiraceae</taxon>
        <taxon>Catonella</taxon>
    </lineage>
</organism>
<keyword evidence="2" id="KW-1185">Reference proteome</keyword>
<evidence type="ECO:0000313" key="1">
    <source>
        <dbReference type="EMBL" id="ESL02633.1"/>
    </source>
</evidence>
<reference evidence="1 2" key="1">
    <citation type="submission" date="2013-06" db="EMBL/GenBank/DDBJ databases">
        <authorList>
            <person name="Weinstock G."/>
            <person name="Sodergren E."/>
            <person name="Clifton S."/>
            <person name="Fulton L."/>
            <person name="Fulton B."/>
            <person name="Courtney L."/>
            <person name="Fronick C."/>
            <person name="Harrison M."/>
            <person name="Strong C."/>
            <person name="Farmer C."/>
            <person name="Delahaunty K."/>
            <person name="Markovic C."/>
            <person name="Hall O."/>
            <person name="Minx P."/>
            <person name="Tomlinson C."/>
            <person name="Mitreva M."/>
            <person name="Nelson J."/>
            <person name="Hou S."/>
            <person name="Wollam A."/>
            <person name="Pepin K.H."/>
            <person name="Johnson M."/>
            <person name="Bhonagiri V."/>
            <person name="Nash W.E."/>
            <person name="Warren W."/>
            <person name="Chinwalla A."/>
            <person name="Mardis E.R."/>
            <person name="Wilson R.K."/>
        </authorList>
    </citation>
    <scope>NUCLEOTIDE SEQUENCE [LARGE SCALE GENOMIC DNA]</scope>
    <source>
        <strain evidence="1 2">ATCC 51271</strain>
    </source>
</reference>